<proteinExistence type="predicted"/>
<dbReference type="OrthoDB" id="9932129at2759"/>
<feature type="repeat" description="TNFR-Cys" evidence="1">
    <location>
        <begin position="153"/>
        <end position="193"/>
    </location>
</feature>
<accession>A0A3Q3L0R2</accession>
<name>A0A3Q3L0R2_9TELE</name>
<dbReference type="InterPro" id="IPR034053">
    <property type="entry name" value="TNFRSF5_N_teleost"/>
</dbReference>
<dbReference type="Gene3D" id="2.10.50.10">
    <property type="entry name" value="Tumor Necrosis Factor Receptor, subunit A, domain 2"/>
    <property type="match status" value="3"/>
</dbReference>
<dbReference type="GO" id="GO:0035631">
    <property type="term" value="C:CD40 receptor complex"/>
    <property type="evidence" value="ECO:0007669"/>
    <property type="project" value="TreeGrafter"/>
</dbReference>
<evidence type="ECO:0000256" key="4">
    <source>
        <dbReference type="SAM" id="SignalP"/>
    </source>
</evidence>
<feature type="region of interest" description="Disordered" evidence="2">
    <location>
        <begin position="253"/>
        <end position="325"/>
    </location>
</feature>
<keyword evidence="3" id="KW-0812">Transmembrane</keyword>
<dbReference type="InterPro" id="IPR001368">
    <property type="entry name" value="TNFR/NGFR_Cys_rich_reg"/>
</dbReference>
<dbReference type="AlphaFoldDB" id="A0A3Q3L0R2"/>
<dbReference type="GO" id="GO:0035666">
    <property type="term" value="P:TRIF-dependent toll-like receptor signaling pathway"/>
    <property type="evidence" value="ECO:0007669"/>
    <property type="project" value="Ensembl"/>
</dbReference>
<evidence type="ECO:0000259" key="5">
    <source>
        <dbReference type="PROSITE" id="PS50050"/>
    </source>
</evidence>
<dbReference type="PROSITE" id="PS50050">
    <property type="entry name" value="TNFR_NGFR_2"/>
    <property type="match status" value="1"/>
</dbReference>
<feature type="disulfide bond" evidence="1">
    <location>
        <begin position="175"/>
        <end position="193"/>
    </location>
</feature>
<dbReference type="Ensembl" id="ENSMAMT00000007663.2">
    <property type="protein sequence ID" value="ENSMAMP00000007458.1"/>
    <property type="gene ID" value="ENSMAMG00000005091.2"/>
</dbReference>
<keyword evidence="4" id="KW-0732">Signal</keyword>
<feature type="disulfide bond" evidence="1">
    <location>
        <begin position="154"/>
        <end position="169"/>
    </location>
</feature>
<dbReference type="CDD" id="cd13422">
    <property type="entry name" value="TNFRSF5_teleost"/>
    <property type="match status" value="1"/>
</dbReference>
<sequence length="325" mass="36281">MLHFTIHYTKMPSVWMAFLMIWDVMVMTTAQPRCDPLTQYEQNGQCCKMCGPGTSMLSTSSCLEPQCKECGEREYQDKYTKELNCLRQPYCDPNKNFEVSGQWSKKKKTVCMCKLGFHCSSEECLTCVPHTQCKPGYGAKSIGNHTRDTLCHKCPEGTFSNMSSWNRGCEEWTTCGRGYSIQQRGTDRSDTICEKTSRTHMILMCVFIPIGIIALGVVGYCLCKGGAREKVKGYAKPCCGDKGVTLEEIHVGTQTPEKAPILPQGLSSQEDGGTRTPEENDDSLSQEPQSEPNVILSDKGNFVTQENGKSDILSRQESQTQTFID</sequence>
<dbReference type="GO" id="GO:0009897">
    <property type="term" value="C:external side of plasma membrane"/>
    <property type="evidence" value="ECO:0007669"/>
    <property type="project" value="Ensembl"/>
</dbReference>
<dbReference type="PANTHER" id="PTHR46875">
    <property type="entry name" value="TUMOR NECROSIS FACTOR RECEPTOR SUPERFAMILY MEMBER 5"/>
    <property type="match status" value="1"/>
</dbReference>
<dbReference type="InterPro" id="IPR052135">
    <property type="entry name" value="TNFRSF5"/>
</dbReference>
<organism evidence="6 7">
    <name type="scientific">Mastacembelus armatus</name>
    <name type="common">zig-zag eel</name>
    <dbReference type="NCBI Taxonomy" id="205130"/>
    <lineage>
        <taxon>Eukaryota</taxon>
        <taxon>Metazoa</taxon>
        <taxon>Chordata</taxon>
        <taxon>Craniata</taxon>
        <taxon>Vertebrata</taxon>
        <taxon>Euteleostomi</taxon>
        <taxon>Actinopterygii</taxon>
        <taxon>Neopterygii</taxon>
        <taxon>Teleostei</taxon>
        <taxon>Neoteleostei</taxon>
        <taxon>Acanthomorphata</taxon>
        <taxon>Anabantaria</taxon>
        <taxon>Synbranchiformes</taxon>
        <taxon>Mastacembelidae</taxon>
        <taxon>Mastacembelus</taxon>
    </lineage>
</organism>
<dbReference type="GeneID" id="113145605"/>
<protein>
    <submittedName>
        <fullName evidence="6">CD40 molecule, TNF receptor superfamily member 5</fullName>
    </submittedName>
</protein>
<dbReference type="SMART" id="SM00208">
    <property type="entry name" value="TNFR"/>
    <property type="match status" value="3"/>
</dbReference>
<feature type="chain" id="PRO_5018721631" evidence="4">
    <location>
        <begin position="31"/>
        <end position="325"/>
    </location>
</feature>
<dbReference type="GO" id="GO:0042615">
    <property type="term" value="F:CD154 receptor binding"/>
    <property type="evidence" value="ECO:0007669"/>
    <property type="project" value="Ensembl"/>
</dbReference>
<dbReference type="STRING" id="205130.ENSMAMP00000007458"/>
<reference evidence="6" key="1">
    <citation type="submission" date="2025-08" db="UniProtKB">
        <authorList>
            <consortium name="Ensembl"/>
        </authorList>
    </citation>
    <scope>IDENTIFICATION</scope>
</reference>
<reference evidence="6" key="2">
    <citation type="submission" date="2025-09" db="UniProtKB">
        <authorList>
            <consortium name="Ensembl"/>
        </authorList>
    </citation>
    <scope>IDENTIFICATION</scope>
</reference>
<dbReference type="PANTHER" id="PTHR46875:SF3">
    <property type="entry name" value="CD40 MOLECULE, TNF RECEPTOR SUPERFAMILY MEMBER 5"/>
    <property type="match status" value="1"/>
</dbReference>
<evidence type="ECO:0000256" key="2">
    <source>
        <dbReference type="SAM" id="MobiDB-lite"/>
    </source>
</evidence>
<keyword evidence="3" id="KW-1133">Transmembrane helix</keyword>
<evidence type="ECO:0000256" key="3">
    <source>
        <dbReference type="SAM" id="Phobius"/>
    </source>
</evidence>
<dbReference type="InParanoid" id="A0A3Q3L0R2"/>
<dbReference type="FunCoup" id="A0A3Q3L0R2">
    <property type="interactions" value="121"/>
</dbReference>
<feature type="signal peptide" evidence="4">
    <location>
        <begin position="1"/>
        <end position="30"/>
    </location>
</feature>
<dbReference type="Proteomes" id="UP000261640">
    <property type="component" value="Unplaced"/>
</dbReference>
<dbReference type="SUPFAM" id="SSF57586">
    <property type="entry name" value="TNF receptor-like"/>
    <property type="match status" value="2"/>
</dbReference>
<dbReference type="RefSeq" id="XP_026188298.1">
    <property type="nucleotide sequence ID" value="XM_026332513.1"/>
</dbReference>
<evidence type="ECO:0000256" key="1">
    <source>
        <dbReference type="PROSITE-ProRule" id="PRU00206"/>
    </source>
</evidence>
<feature type="compositionally biased region" description="Polar residues" evidence="2">
    <location>
        <begin position="315"/>
        <end position="325"/>
    </location>
</feature>
<evidence type="ECO:0000313" key="7">
    <source>
        <dbReference type="Proteomes" id="UP000261640"/>
    </source>
</evidence>
<keyword evidence="3" id="KW-0472">Membrane</keyword>
<dbReference type="CTD" id="958"/>
<comment type="caution">
    <text evidence="1">Lacks conserved residue(s) required for the propagation of feature annotation.</text>
</comment>
<feature type="transmembrane region" description="Helical" evidence="3">
    <location>
        <begin position="201"/>
        <end position="223"/>
    </location>
</feature>
<keyword evidence="1" id="KW-1015">Disulfide bond</keyword>
<evidence type="ECO:0000313" key="6">
    <source>
        <dbReference type="Ensembl" id="ENSMAMP00000007458.1"/>
    </source>
</evidence>
<dbReference type="Pfam" id="PF00020">
    <property type="entry name" value="TNFR_c6"/>
    <property type="match status" value="1"/>
</dbReference>
<keyword evidence="7" id="KW-1185">Reference proteome</keyword>
<feature type="domain" description="TNFR-Cys" evidence="5">
    <location>
        <begin position="153"/>
        <end position="193"/>
    </location>
</feature>
<dbReference type="GO" id="GO:0002768">
    <property type="term" value="P:immune response-regulating cell surface receptor signaling pathway"/>
    <property type="evidence" value="ECO:0007669"/>
    <property type="project" value="TreeGrafter"/>
</dbReference>
<dbReference type="GeneTree" id="ENSGT00940000166581"/>